<reference evidence="2" key="1">
    <citation type="journal article" date="2013" name="Nature">
        <title>Pan genome of the phytoplankton Emiliania underpins its global distribution.</title>
        <authorList>
            <person name="Read B.A."/>
            <person name="Kegel J."/>
            <person name="Klute M.J."/>
            <person name="Kuo A."/>
            <person name="Lefebvre S.C."/>
            <person name="Maumus F."/>
            <person name="Mayer C."/>
            <person name="Miller J."/>
            <person name="Monier A."/>
            <person name="Salamov A."/>
            <person name="Young J."/>
            <person name="Aguilar M."/>
            <person name="Claverie J.M."/>
            <person name="Frickenhaus S."/>
            <person name="Gonzalez K."/>
            <person name="Herman E.K."/>
            <person name="Lin Y.C."/>
            <person name="Napier J."/>
            <person name="Ogata H."/>
            <person name="Sarno A.F."/>
            <person name="Shmutz J."/>
            <person name="Schroeder D."/>
            <person name="de Vargas C."/>
            <person name="Verret F."/>
            <person name="von Dassow P."/>
            <person name="Valentin K."/>
            <person name="Van de Peer Y."/>
            <person name="Wheeler G."/>
            <person name="Dacks J.B."/>
            <person name="Delwiche C.F."/>
            <person name="Dyhrman S.T."/>
            <person name="Glockner G."/>
            <person name="John U."/>
            <person name="Richards T."/>
            <person name="Worden A.Z."/>
            <person name="Zhang X."/>
            <person name="Grigoriev I.V."/>
            <person name="Allen A.E."/>
            <person name="Bidle K."/>
            <person name="Borodovsky M."/>
            <person name="Bowler C."/>
            <person name="Brownlee C."/>
            <person name="Cock J.M."/>
            <person name="Elias M."/>
            <person name="Gladyshev V.N."/>
            <person name="Groth M."/>
            <person name="Guda C."/>
            <person name="Hadaegh A."/>
            <person name="Iglesias-Rodriguez M.D."/>
            <person name="Jenkins J."/>
            <person name="Jones B.M."/>
            <person name="Lawson T."/>
            <person name="Leese F."/>
            <person name="Lindquist E."/>
            <person name="Lobanov A."/>
            <person name="Lomsadze A."/>
            <person name="Malik S.B."/>
            <person name="Marsh M.E."/>
            <person name="Mackinder L."/>
            <person name="Mock T."/>
            <person name="Mueller-Roeber B."/>
            <person name="Pagarete A."/>
            <person name="Parker M."/>
            <person name="Probert I."/>
            <person name="Quesneville H."/>
            <person name="Raines C."/>
            <person name="Rensing S.A."/>
            <person name="Riano-Pachon D.M."/>
            <person name="Richier S."/>
            <person name="Rokitta S."/>
            <person name="Shiraiwa Y."/>
            <person name="Soanes D.M."/>
            <person name="van der Giezen M."/>
            <person name="Wahlund T.M."/>
            <person name="Williams B."/>
            <person name="Wilson W."/>
            <person name="Wolfe G."/>
            <person name="Wurch L.L."/>
        </authorList>
    </citation>
    <scope>NUCLEOTIDE SEQUENCE</scope>
</reference>
<dbReference type="SUPFAM" id="SSF53590">
    <property type="entry name" value="Nucleoside hydrolase"/>
    <property type="match status" value="1"/>
</dbReference>
<evidence type="ECO:0000313" key="1">
    <source>
        <dbReference type="EnsemblProtists" id="EOD12000"/>
    </source>
</evidence>
<dbReference type="Gene3D" id="3.90.245.10">
    <property type="entry name" value="Ribonucleoside hydrolase-like"/>
    <property type="match status" value="1"/>
</dbReference>
<name>A0A0D3IL65_EMIH1</name>
<reference evidence="1" key="2">
    <citation type="submission" date="2024-10" db="UniProtKB">
        <authorList>
            <consortium name="EnsemblProtists"/>
        </authorList>
    </citation>
    <scope>IDENTIFICATION</scope>
</reference>
<dbReference type="Proteomes" id="UP000013827">
    <property type="component" value="Unassembled WGS sequence"/>
</dbReference>
<proteinExistence type="predicted"/>
<dbReference type="KEGG" id="ehx:EMIHUDRAFT_371406"/>
<sequence>MPYNEQNDDFWKCEEDESYTLLVISPESAVATRLLGDKGSDTLKCIKEIVFMGGLFGNEQLEQTDPQTIENANGPVHDVNDSSNPADLTETNVVSDEAAARALWVDKLKAVNKVPLRIFSLETASCDRDGLQSILFSGQTGIYKDTDQGKAEKQGIKKLLEKVSTHDENWCEHPPNMLGQMVCSHDECIVATLDFDVVSATYIWRGDEQKDPHTKIHFEQISPMVDLSTAVTTYEASTDSNVWLATSFDAPAWFELLEGKLSNF</sequence>
<organism evidence="1 2">
    <name type="scientific">Emiliania huxleyi (strain CCMP1516)</name>
    <dbReference type="NCBI Taxonomy" id="280463"/>
    <lineage>
        <taxon>Eukaryota</taxon>
        <taxon>Haptista</taxon>
        <taxon>Haptophyta</taxon>
        <taxon>Prymnesiophyceae</taxon>
        <taxon>Isochrysidales</taxon>
        <taxon>Noelaerhabdaceae</taxon>
        <taxon>Emiliania</taxon>
    </lineage>
</organism>
<dbReference type="RefSeq" id="XP_005764429.1">
    <property type="nucleotide sequence ID" value="XM_005764372.1"/>
</dbReference>
<accession>A0A0D3IL65</accession>
<dbReference type="PaxDb" id="2903-EOD12000"/>
<dbReference type="InterPro" id="IPR036452">
    <property type="entry name" value="Ribo_hydro-like"/>
</dbReference>
<evidence type="ECO:0000313" key="2">
    <source>
        <dbReference type="Proteomes" id="UP000013827"/>
    </source>
</evidence>
<dbReference type="GO" id="GO:0016799">
    <property type="term" value="F:hydrolase activity, hydrolyzing N-glycosyl compounds"/>
    <property type="evidence" value="ECO:0007669"/>
    <property type="project" value="InterPro"/>
</dbReference>
<keyword evidence="2" id="KW-1185">Reference proteome</keyword>
<dbReference type="HOGENOM" id="CLU_1055360_0_0_1"/>
<protein>
    <submittedName>
        <fullName evidence="1">Uncharacterized protein</fullName>
    </submittedName>
</protein>
<dbReference type="AlphaFoldDB" id="A0A0D3IL65"/>
<dbReference type="GeneID" id="17258149"/>
<dbReference type="EnsemblProtists" id="EOD12000">
    <property type="protein sequence ID" value="EOD12000"/>
    <property type="gene ID" value="EMIHUDRAFT_371406"/>
</dbReference>